<comment type="similarity">
    <text evidence="1 5">Belongs to the RNA 3'-terminal cyclase family. Type 1 subfamily.</text>
</comment>
<dbReference type="PANTHER" id="PTHR11096">
    <property type="entry name" value="RNA 3' TERMINAL PHOSPHATE CYCLASE"/>
    <property type="match status" value="1"/>
</dbReference>
<proteinExistence type="inferred from homology"/>
<dbReference type="InterPro" id="IPR037136">
    <property type="entry name" value="RNA3'_phos_cyclase_dom_sf"/>
</dbReference>
<comment type="function">
    <text evidence="5">Catalyzes the conversion of 3'-phosphate to a 2',3'-cyclic phosphodiester at the end of RNA. The mechanism of action of the enzyme occurs in 3 steps: (A) adenylation of the enzyme by ATP; (B) transfer of adenylate to an RNA-N3'P to produce RNA-N3'PP5'A; (C) and attack of the adjacent 2'-hydroxyl on the 3'-phosphorus in the diester linkage to produce the cyclic end product. The biological role of this enzyme is unknown but it is likely to function in some aspects of cellular RNA processing.</text>
</comment>
<evidence type="ECO:0000256" key="4">
    <source>
        <dbReference type="ARBA" id="ARBA00024481"/>
    </source>
</evidence>
<dbReference type="RefSeq" id="WP_166032937.1">
    <property type="nucleotide sequence ID" value="NZ_CP048877.1"/>
</dbReference>
<dbReference type="PIRSF" id="PIRSF005378">
    <property type="entry name" value="RNA3'_term_phos_cycl_euk"/>
    <property type="match status" value="1"/>
</dbReference>
<dbReference type="InterPro" id="IPR017770">
    <property type="entry name" value="RNA3'_term_phos_cyc_type_1"/>
</dbReference>
<dbReference type="KEGG" id="tav:G4V39_10730"/>
<sequence>MIHIDGSYGEGGGQILRSALALSIITGRPFVIDNIRASRKKPGLRPQHRACVKAAAAISGAEVKGAEIGSLRLQFSPGSPRSGTFRFEVGTAGATGLVLQTVYLPLSLARNASRVRITGGTHVPMAPCYHYLSLVFTPMISLMGLDLKVNLIRWGFYPVGGGEIEAKINPVKELRPLWLLEDFRPSRIEALSVVAESLPKHISKRQALRLQRGLEALGIDHQVRSLRVKSSGPGTMVFVLAESESSRAGFTAIGIKGKPAEVVAEEALGALTIFLETGAPVDEHLADQLILPAALAAGETRYRTSRITRHLLTNLWVIRHFLEIDFEIHGREGTPGEIVIRGGLT</sequence>
<dbReference type="Gene3D" id="3.65.10.20">
    <property type="entry name" value="RNA 3'-terminal phosphate cyclase domain"/>
    <property type="match status" value="1"/>
</dbReference>
<feature type="binding site" evidence="5">
    <location>
        <begin position="284"/>
        <end position="288"/>
    </location>
    <ligand>
        <name>ATP</name>
        <dbReference type="ChEBI" id="CHEBI:30616"/>
    </ligand>
</feature>
<dbReference type="InterPro" id="IPR023797">
    <property type="entry name" value="RNA3'_phos_cyclase_dom"/>
</dbReference>
<dbReference type="NCBIfam" id="TIGR03399">
    <property type="entry name" value="RNA_3prim_cycl"/>
    <property type="match status" value="1"/>
</dbReference>
<comment type="catalytic activity">
    <reaction evidence="4 5">
        <text>a 3'-end 3'-phospho-ribonucleotide-RNA + ATP = a 3'-end 2',3'-cyclophospho-ribonucleotide-RNA + AMP + diphosphate</text>
        <dbReference type="Rhea" id="RHEA:23976"/>
        <dbReference type="Rhea" id="RHEA-COMP:10463"/>
        <dbReference type="Rhea" id="RHEA-COMP:10464"/>
        <dbReference type="ChEBI" id="CHEBI:30616"/>
        <dbReference type="ChEBI" id="CHEBI:33019"/>
        <dbReference type="ChEBI" id="CHEBI:83062"/>
        <dbReference type="ChEBI" id="CHEBI:83064"/>
        <dbReference type="ChEBI" id="CHEBI:456215"/>
        <dbReference type="EC" id="6.5.1.4"/>
    </reaction>
</comment>
<organism evidence="7 8">
    <name type="scientific">Thermosulfuriphilus ammonigenes</name>
    <dbReference type="NCBI Taxonomy" id="1936021"/>
    <lineage>
        <taxon>Bacteria</taxon>
        <taxon>Pseudomonadati</taxon>
        <taxon>Thermodesulfobacteriota</taxon>
        <taxon>Thermodesulfobacteria</taxon>
        <taxon>Thermodesulfobacteriales</taxon>
        <taxon>Thermodesulfobacteriaceae</taxon>
        <taxon>Thermosulfuriphilus</taxon>
    </lineage>
</organism>
<accession>A0A6G7PYI5</accession>
<keyword evidence="8" id="KW-1185">Reference proteome</keyword>
<evidence type="ECO:0000256" key="6">
    <source>
        <dbReference type="NCBIfam" id="TIGR03399"/>
    </source>
</evidence>
<gene>
    <name evidence="5" type="primary">rtcA</name>
    <name evidence="7" type="ORF">G4V39_10730</name>
</gene>
<protein>
    <recommendedName>
        <fullName evidence="5 6">RNA 3'-terminal phosphate cyclase</fullName>
        <shortName evidence="5">RNA cyclase</shortName>
        <shortName evidence="5">RNA-3'-phosphate cyclase</shortName>
        <ecNumber evidence="5 6">6.5.1.4</ecNumber>
    </recommendedName>
</protein>
<keyword evidence="2 5" id="KW-0436">Ligase</keyword>
<dbReference type="InterPro" id="IPR000228">
    <property type="entry name" value="RNA3'_term_phos_cyc"/>
</dbReference>
<keyword evidence="5" id="KW-0067">ATP-binding</keyword>
<feature type="binding site" evidence="5">
    <location>
        <position position="100"/>
    </location>
    <ligand>
        <name>ATP</name>
        <dbReference type="ChEBI" id="CHEBI:30616"/>
    </ligand>
</feature>
<dbReference type="SUPFAM" id="SSF55205">
    <property type="entry name" value="EPT/RTPC-like"/>
    <property type="match status" value="2"/>
</dbReference>
<dbReference type="NCBIfam" id="NF003246">
    <property type="entry name" value="PRK04204.1-2"/>
    <property type="match status" value="1"/>
</dbReference>
<dbReference type="PANTHER" id="PTHR11096:SF0">
    <property type="entry name" value="RNA 3'-TERMINAL PHOSPHATE CYCLASE"/>
    <property type="match status" value="1"/>
</dbReference>
<dbReference type="EMBL" id="CP048877">
    <property type="protein sequence ID" value="QIJ72722.1"/>
    <property type="molecule type" value="Genomic_DNA"/>
</dbReference>
<dbReference type="SUPFAM" id="SSF52913">
    <property type="entry name" value="RNA 3'-terminal phosphate cyclase, RPTC, insert domain"/>
    <property type="match status" value="1"/>
</dbReference>
<dbReference type="GO" id="GO:0006396">
    <property type="term" value="P:RNA processing"/>
    <property type="evidence" value="ECO:0007669"/>
    <property type="project" value="UniProtKB-UniRule"/>
</dbReference>
<dbReference type="Pfam" id="PF01137">
    <property type="entry name" value="RTC"/>
    <property type="match status" value="1"/>
</dbReference>
<dbReference type="Pfam" id="PF05189">
    <property type="entry name" value="RTC_insert"/>
    <property type="match status" value="1"/>
</dbReference>
<feature type="active site" description="Tele-AMP-histidine intermediate" evidence="5">
    <location>
        <position position="310"/>
    </location>
</feature>
<keyword evidence="3 5" id="KW-0547">Nucleotide-binding</keyword>
<evidence type="ECO:0000256" key="5">
    <source>
        <dbReference type="HAMAP-Rule" id="MF_00200"/>
    </source>
</evidence>
<dbReference type="EC" id="6.5.1.4" evidence="5 6"/>
<comment type="subcellular location">
    <subcellularLocation>
        <location evidence="5">Cytoplasm</location>
    </subcellularLocation>
</comment>
<name>A0A6G7PYI5_9BACT</name>
<dbReference type="InterPro" id="IPR036553">
    <property type="entry name" value="RPTC_insert"/>
</dbReference>
<evidence type="ECO:0000313" key="7">
    <source>
        <dbReference type="EMBL" id="QIJ72722.1"/>
    </source>
</evidence>
<keyword evidence="5" id="KW-0963">Cytoplasm</keyword>
<evidence type="ECO:0000256" key="2">
    <source>
        <dbReference type="ARBA" id="ARBA00022598"/>
    </source>
</evidence>
<dbReference type="GO" id="GO:0003963">
    <property type="term" value="F:RNA-3'-phosphate cyclase activity"/>
    <property type="evidence" value="ECO:0007669"/>
    <property type="project" value="UniProtKB-UniRule"/>
</dbReference>
<dbReference type="Proteomes" id="UP000502179">
    <property type="component" value="Chromosome"/>
</dbReference>
<evidence type="ECO:0000256" key="1">
    <source>
        <dbReference type="ARBA" id="ARBA00009206"/>
    </source>
</evidence>
<evidence type="ECO:0000256" key="3">
    <source>
        <dbReference type="ARBA" id="ARBA00022741"/>
    </source>
</evidence>
<reference evidence="7 8" key="1">
    <citation type="submission" date="2020-02" db="EMBL/GenBank/DDBJ databases">
        <title>Genome analysis of Thermosulfuriphilus ammonigenes ST65T, an anaerobic thermophilic chemolithoautotrophic bacterium isolated from a deep-sea hydrothermal vent.</title>
        <authorList>
            <person name="Slobodkina G."/>
            <person name="Allioux M."/>
            <person name="Merkel A."/>
            <person name="Alain K."/>
            <person name="Jebbar M."/>
            <person name="Slobodkin A."/>
        </authorList>
    </citation>
    <scope>NUCLEOTIDE SEQUENCE [LARGE SCALE GENOMIC DNA]</scope>
    <source>
        <strain evidence="7 8">ST65</strain>
    </source>
</reference>
<dbReference type="InterPro" id="IPR013791">
    <property type="entry name" value="RNA3'-term_phos_cycl_insert"/>
</dbReference>
<dbReference type="HAMAP" id="MF_00200">
    <property type="entry name" value="RTC"/>
    <property type="match status" value="1"/>
</dbReference>
<dbReference type="Gene3D" id="3.30.360.20">
    <property type="entry name" value="RNA 3'-terminal phosphate cyclase, insert domain"/>
    <property type="match status" value="1"/>
</dbReference>
<dbReference type="GO" id="GO:0005524">
    <property type="term" value="F:ATP binding"/>
    <property type="evidence" value="ECO:0007669"/>
    <property type="project" value="UniProtKB-KW"/>
</dbReference>
<evidence type="ECO:0000313" key="8">
    <source>
        <dbReference type="Proteomes" id="UP000502179"/>
    </source>
</evidence>
<dbReference type="AlphaFoldDB" id="A0A6G7PYI5"/>
<dbReference type="InterPro" id="IPR013792">
    <property type="entry name" value="RNA3'P_cycl/enolpyr_Trfase_a/b"/>
</dbReference>
<dbReference type="GO" id="GO:0005737">
    <property type="term" value="C:cytoplasm"/>
    <property type="evidence" value="ECO:0007669"/>
    <property type="project" value="UniProtKB-SubCell"/>
</dbReference>